<reference evidence="1 2" key="1">
    <citation type="journal article" date="2017" name="Infect. Genet. Evol.">
        <title>Comparative genome analysis of fish pathogen Flavobacterium columnare reveals extensive sequence diversity within the species.</title>
        <authorList>
            <person name="Kayansamruaj P."/>
            <person name="Dong H.T."/>
            <person name="Hirono I."/>
            <person name="Kondo H."/>
            <person name="Senapin S."/>
            <person name="Rodkhum C."/>
        </authorList>
    </citation>
    <scope>NUCLEOTIDE SEQUENCE [LARGE SCALE GENOMIC DNA]</scope>
    <source>
        <strain evidence="1 2">1215</strain>
    </source>
</reference>
<name>A0A2D0AIA3_9FLAO</name>
<comment type="caution">
    <text evidence="1">The sequence shown here is derived from an EMBL/GenBank/DDBJ whole genome shotgun (WGS) entry which is preliminary data.</text>
</comment>
<evidence type="ECO:0000313" key="2">
    <source>
        <dbReference type="Proteomes" id="UP000197768"/>
    </source>
</evidence>
<sequence>MKKIILILALISLGINCKKGNIIMQNKDITAENLVSKVLKEIKHYDTEPIYIMGYTSNYTFFDITIDDRKVYSYFDDENSGSSSGFDINPNILKSGKYNLKYKMYPIGKVKYDKENYETLIPETYLKLDLGSYDLKNKSKEETKHVFYKTPMDKVQISEKYSEEKFVGAGKTYYEGSFDIEVKVPYEIHPAFEKAKDLRKMDKEELESKLLSAYQKVWNIYQNKEYDNVARISFDSMKDELVSKYASKEEVAEYWNYLLTAYKSDTFQMQPIKDYKLEFFADGKLVALMLTTKDNRYRGNTALWARVNHDGGMRPLFLNSYFYIPEGETEFKVY</sequence>
<proteinExistence type="predicted"/>
<gene>
    <name evidence="1" type="ORF">BWK59_14120</name>
</gene>
<accession>A0A2D0AIA3</accession>
<organism evidence="1 2">
    <name type="scientific">Flavobacterium davisii</name>
    <dbReference type="NCBI Taxonomy" id="2906077"/>
    <lineage>
        <taxon>Bacteria</taxon>
        <taxon>Pseudomonadati</taxon>
        <taxon>Bacteroidota</taxon>
        <taxon>Flavobacteriia</taxon>
        <taxon>Flavobacteriales</taxon>
        <taxon>Flavobacteriaceae</taxon>
        <taxon>Flavobacterium</taxon>
    </lineage>
</organism>
<dbReference type="EMBL" id="MTCZ01000262">
    <property type="protein sequence ID" value="OWP82766.1"/>
    <property type="molecule type" value="Genomic_DNA"/>
</dbReference>
<protein>
    <submittedName>
        <fullName evidence="1">Uncharacterized protein</fullName>
    </submittedName>
</protein>
<dbReference type="RefSeq" id="WP_088394898.1">
    <property type="nucleotide sequence ID" value="NZ_MTCZ01000262.1"/>
</dbReference>
<dbReference type="Proteomes" id="UP000197768">
    <property type="component" value="Unassembled WGS sequence"/>
</dbReference>
<evidence type="ECO:0000313" key="1">
    <source>
        <dbReference type="EMBL" id="OWP82766.1"/>
    </source>
</evidence>
<dbReference type="AlphaFoldDB" id="A0A2D0AIA3"/>